<keyword evidence="3" id="KW-1185">Reference proteome</keyword>
<organism evidence="2 3">
    <name type="scientific">Solimonas marina</name>
    <dbReference type="NCBI Taxonomy" id="2714601"/>
    <lineage>
        <taxon>Bacteria</taxon>
        <taxon>Pseudomonadati</taxon>
        <taxon>Pseudomonadota</taxon>
        <taxon>Gammaproteobacteria</taxon>
        <taxon>Nevskiales</taxon>
        <taxon>Nevskiaceae</taxon>
        <taxon>Solimonas</taxon>
    </lineage>
</organism>
<evidence type="ECO:0000313" key="3">
    <source>
        <dbReference type="Proteomes" id="UP000653472"/>
    </source>
</evidence>
<dbReference type="EMBL" id="JAAVXB010000002">
    <property type="protein sequence ID" value="NKF21584.1"/>
    <property type="molecule type" value="Genomic_DNA"/>
</dbReference>
<proteinExistence type="predicted"/>
<name>A0A969W7Z9_9GAMM</name>
<dbReference type="Pfam" id="PF16510">
    <property type="entry name" value="P22_portal"/>
    <property type="match status" value="1"/>
</dbReference>
<dbReference type="Proteomes" id="UP000653472">
    <property type="component" value="Unassembled WGS sequence"/>
</dbReference>
<feature type="region of interest" description="Disordered" evidence="1">
    <location>
        <begin position="511"/>
        <end position="530"/>
    </location>
</feature>
<comment type="caution">
    <text evidence="2">The sequence shown here is derived from an EMBL/GenBank/DDBJ whole genome shotgun (WGS) entry which is preliminary data.</text>
</comment>
<protein>
    <submittedName>
        <fullName evidence="2">Genomic island protein</fullName>
    </submittedName>
</protein>
<gene>
    <name evidence="2" type="ORF">G7Y82_04585</name>
</gene>
<evidence type="ECO:0000313" key="2">
    <source>
        <dbReference type="EMBL" id="NKF21584.1"/>
    </source>
</evidence>
<dbReference type="RefSeq" id="WP_168146840.1">
    <property type="nucleotide sequence ID" value="NZ_JAAVXB010000002.1"/>
</dbReference>
<accession>A0A969W7Z9</accession>
<feature type="compositionally biased region" description="Low complexity" evidence="1">
    <location>
        <begin position="210"/>
        <end position="224"/>
    </location>
</feature>
<dbReference type="InterPro" id="IPR032427">
    <property type="entry name" value="P22_portal"/>
</dbReference>
<evidence type="ECO:0000256" key="1">
    <source>
        <dbReference type="SAM" id="MobiDB-lite"/>
    </source>
</evidence>
<feature type="region of interest" description="Disordered" evidence="1">
    <location>
        <begin position="205"/>
        <end position="241"/>
    </location>
</feature>
<reference evidence="2" key="1">
    <citation type="submission" date="2020-03" db="EMBL/GenBank/DDBJ databases">
        <title>Solimonas marina sp. nov., isolated from deep seawater of the Pacific Ocean.</title>
        <authorList>
            <person name="Liu X."/>
            <person name="Lai Q."/>
            <person name="Sun F."/>
            <person name="Gai Y."/>
            <person name="Li G."/>
            <person name="Shao Z."/>
        </authorList>
    </citation>
    <scope>NUCLEOTIDE SEQUENCE</scope>
    <source>
        <strain evidence="2">C16B3</strain>
    </source>
</reference>
<dbReference type="AlphaFoldDB" id="A0A969W7Z9"/>
<sequence length="710" mass="78709">MADGSDTTLAPSDVIAEKLIADENWQRYEYLRGRGHDDYCREVRRLEEYVLGGGKQWTEADKEVLREQGRLPLEFNEIMPAIKAAAGYQIANRMDISFQPRGGMATQELATVLSKVAMQVADNNEYHWIESDVFLDGMIQRRGFFEIRIDFDDSMRGEVRIDNLDPMDVMPDPDAKSYSPDKWADVTVSRWLTLDEIEQRYGAEARAKAESGSNAPSNSAAGEADFGDDESSSESRNKFGDKNSGNYGVYDALSRDRNMMRVRIIDRQKFVYQLAQVIVSPDTGDVRVVEGLDPEQIQQYTANGGILTKRMARRVKWTVTTYDAVLFDDWSPYPWFTIVPYFPFFRRGQSRGMVDNATGPQDALNKLGSQFIHTVNSTANSGWMVEENSLTNMTTEELAESGGKTGVVIEHKRNQKPEKIQPNQIPNGIDRMIDRLMSLLKENTVPDAARGLEGQEKSGIAIQSRQHAAQQQLSVELDNLARTRKLLAARLLWLVQTYYDDERLFIISKQDPETGEPDDETLAVNTPDPATGEIMNDLTIGEYKVVISEVPMQVTFENGQFEQAMRMKEEGVPIPDDVIIRASTLADKAEILRRMAASAGKADPMTKAKTDLTNAQARKTDADATASAVEAQFSAIQTAQVIAQTPATAPLADQILGSAGFVDRDAPPIIPNAPAGIEHVAMPQNTHPLFPAHPEHAAVGADAGIEGGQP</sequence>